<evidence type="ECO:0000313" key="9">
    <source>
        <dbReference type="Proteomes" id="UP000239430"/>
    </source>
</evidence>
<dbReference type="Proteomes" id="UP000239430">
    <property type="component" value="Unassembled WGS sequence"/>
</dbReference>
<dbReference type="GO" id="GO:0004139">
    <property type="term" value="F:deoxyribose-phosphate aldolase activity"/>
    <property type="evidence" value="ECO:0007669"/>
    <property type="project" value="UniProtKB-UniRule"/>
</dbReference>
<comment type="pathway">
    <text evidence="7">Carbohydrate degradation; 2-deoxy-D-ribose 1-phosphate degradation; D-glyceraldehyde 3-phosphate and acetaldehyde from 2-deoxy-alpha-D-ribose 1-phosphate: step 2/2.</text>
</comment>
<dbReference type="HAMAP" id="MF_00114">
    <property type="entry name" value="DeoC_type1"/>
    <property type="match status" value="1"/>
</dbReference>
<proteinExistence type="inferred from homology"/>
<evidence type="ECO:0000256" key="7">
    <source>
        <dbReference type="HAMAP-Rule" id="MF_00114"/>
    </source>
</evidence>
<dbReference type="Gene3D" id="3.20.20.70">
    <property type="entry name" value="Aldolase class I"/>
    <property type="match status" value="1"/>
</dbReference>
<dbReference type="SUPFAM" id="SSF51569">
    <property type="entry name" value="Aldolase"/>
    <property type="match status" value="1"/>
</dbReference>
<reference evidence="8 9" key="1">
    <citation type="submission" date="2018-03" db="EMBL/GenBank/DDBJ databases">
        <title>Genome sequence of Moorella stamsii DSM 26217.</title>
        <authorList>
            <person name="Poehlein A."/>
            <person name="Daniel R."/>
        </authorList>
    </citation>
    <scope>NUCLEOTIDE SEQUENCE [LARGE SCALE GENOMIC DNA]</scope>
    <source>
        <strain evidence="9">DSM 26217</strain>
    </source>
</reference>
<dbReference type="InterPro" id="IPR028581">
    <property type="entry name" value="DeoC_typeI"/>
</dbReference>
<dbReference type="SMART" id="SM01133">
    <property type="entry name" value="DeoC"/>
    <property type="match status" value="1"/>
</dbReference>
<keyword evidence="4 7" id="KW-0704">Schiff base</keyword>
<feature type="active site" description="Proton donor/acceptor" evidence="7">
    <location>
        <position position="130"/>
    </location>
</feature>
<dbReference type="GO" id="GO:0009264">
    <property type="term" value="P:deoxyribonucleotide catabolic process"/>
    <property type="evidence" value="ECO:0007669"/>
    <property type="project" value="UniProtKB-UniRule"/>
</dbReference>
<organism evidence="8 9">
    <name type="scientific">Neomoorella stamsii</name>
    <dbReference type="NCBI Taxonomy" id="1266720"/>
    <lineage>
        <taxon>Bacteria</taxon>
        <taxon>Bacillati</taxon>
        <taxon>Bacillota</taxon>
        <taxon>Clostridia</taxon>
        <taxon>Neomoorellales</taxon>
        <taxon>Neomoorellaceae</taxon>
        <taxon>Neomoorella</taxon>
    </lineage>
</organism>
<dbReference type="AlphaFoldDB" id="A0A9X7P747"/>
<comment type="catalytic activity">
    <reaction evidence="5 7">
        <text>2-deoxy-D-ribose 5-phosphate = D-glyceraldehyde 3-phosphate + acetaldehyde</text>
        <dbReference type="Rhea" id="RHEA:12821"/>
        <dbReference type="ChEBI" id="CHEBI:15343"/>
        <dbReference type="ChEBI" id="CHEBI:59776"/>
        <dbReference type="ChEBI" id="CHEBI:62877"/>
        <dbReference type="EC" id="4.1.2.4"/>
    </reaction>
</comment>
<keyword evidence="9" id="KW-1185">Reference proteome</keyword>
<dbReference type="GO" id="GO:0005737">
    <property type="term" value="C:cytoplasm"/>
    <property type="evidence" value="ECO:0007669"/>
    <property type="project" value="UniProtKB-SubCell"/>
</dbReference>
<accession>A0A9X7P747</accession>
<evidence type="ECO:0000256" key="1">
    <source>
        <dbReference type="ARBA" id="ARBA00010936"/>
    </source>
</evidence>
<keyword evidence="3 7" id="KW-0456">Lyase</keyword>
<sequence>MTWEEYQILHRQALEILHMEWPQFFNGLQVHKVTETWQDDVTQIPAIIDHTALKPDTTAYIIEQLCREAIKYKFYSVCVAPCWVELAASILRGQKVKVCTVIGFPHGNTLKQVKVYEAAEAATIGADELDMVINIGALKSRKLKLVFEEITAVRETIGSKPILKVILETSTLDNVEKIIGSLIAIRAGANFVKTSTGFTGGGATVSDVRLLRWTVGGKVGVKASGGIRDLETALTMVRAGANRLGTSSGVVIAREFFNKKGASL</sequence>
<dbReference type="EC" id="4.1.2.4" evidence="7"/>
<feature type="active site" description="Proton donor/acceptor" evidence="7">
    <location>
        <position position="222"/>
    </location>
</feature>
<dbReference type="FunFam" id="3.20.20.70:FF:000044">
    <property type="entry name" value="Deoxyribose-phosphate aldolase"/>
    <property type="match status" value="1"/>
</dbReference>
<dbReference type="PANTHER" id="PTHR10889:SF1">
    <property type="entry name" value="DEOXYRIBOSE-PHOSPHATE ALDOLASE"/>
    <property type="match status" value="1"/>
</dbReference>
<dbReference type="EMBL" id="PVXL01000023">
    <property type="protein sequence ID" value="PRR76109.1"/>
    <property type="molecule type" value="Genomic_DNA"/>
</dbReference>
<dbReference type="InterPro" id="IPR013785">
    <property type="entry name" value="Aldolase_TIM"/>
</dbReference>
<evidence type="ECO:0000256" key="6">
    <source>
        <dbReference type="ARBA" id="ARBA00056337"/>
    </source>
</evidence>
<dbReference type="GO" id="GO:0016052">
    <property type="term" value="P:carbohydrate catabolic process"/>
    <property type="evidence" value="ECO:0007669"/>
    <property type="project" value="TreeGrafter"/>
</dbReference>
<dbReference type="PANTHER" id="PTHR10889">
    <property type="entry name" value="DEOXYRIBOSE-PHOSPHATE ALDOLASE"/>
    <property type="match status" value="1"/>
</dbReference>
<comment type="similarity">
    <text evidence="1 7">Belongs to the DeoC/FbaB aldolase family. DeoC type 1 subfamily.</text>
</comment>
<evidence type="ECO:0000256" key="2">
    <source>
        <dbReference type="ARBA" id="ARBA00022490"/>
    </source>
</evidence>
<dbReference type="InterPro" id="IPR011343">
    <property type="entry name" value="DeoC"/>
</dbReference>
<comment type="function">
    <text evidence="6 7">Catalyzes a reversible aldol reaction between acetaldehyde and D-glyceraldehyde 3-phosphate to generate 2-deoxy-D-ribose 5-phosphate.</text>
</comment>
<comment type="caution">
    <text evidence="8">The sequence shown here is derived from an EMBL/GenBank/DDBJ whole genome shotgun (WGS) entry which is preliminary data.</text>
</comment>
<feature type="active site" description="Schiff-base intermediate with acetaldehyde" evidence="7">
    <location>
        <position position="193"/>
    </location>
</feature>
<gene>
    <name evidence="7 8" type="primary">deoC</name>
    <name evidence="8" type="ORF">MOST_07300</name>
</gene>
<evidence type="ECO:0000256" key="4">
    <source>
        <dbReference type="ARBA" id="ARBA00023270"/>
    </source>
</evidence>
<dbReference type="NCBIfam" id="TIGR00126">
    <property type="entry name" value="deoC"/>
    <property type="match status" value="1"/>
</dbReference>
<evidence type="ECO:0000256" key="3">
    <source>
        <dbReference type="ARBA" id="ARBA00023239"/>
    </source>
</evidence>
<dbReference type="Pfam" id="PF01791">
    <property type="entry name" value="DeoC"/>
    <property type="match status" value="1"/>
</dbReference>
<dbReference type="RefSeq" id="WP_244267117.1">
    <property type="nucleotide sequence ID" value="NZ_PVXL01000023.1"/>
</dbReference>
<dbReference type="InterPro" id="IPR002915">
    <property type="entry name" value="DeoC/FbaB/LacD_aldolase"/>
</dbReference>
<dbReference type="PIRSF" id="PIRSF001357">
    <property type="entry name" value="DeoC"/>
    <property type="match status" value="1"/>
</dbReference>
<evidence type="ECO:0000313" key="8">
    <source>
        <dbReference type="EMBL" id="PRR76109.1"/>
    </source>
</evidence>
<dbReference type="CDD" id="cd00959">
    <property type="entry name" value="DeoC"/>
    <property type="match status" value="1"/>
</dbReference>
<name>A0A9X7P747_9FIRM</name>
<protein>
    <recommendedName>
        <fullName evidence="7">Deoxyribose-phosphate aldolase</fullName>
        <shortName evidence="7">DERA</shortName>
        <ecNumber evidence="7">4.1.2.4</ecNumber>
    </recommendedName>
    <alternativeName>
        <fullName evidence="7">2-deoxy-D-ribose 5-phosphate aldolase</fullName>
    </alternativeName>
    <alternativeName>
        <fullName evidence="7">Phosphodeoxyriboaldolase</fullName>
        <shortName evidence="7">Deoxyriboaldolase</shortName>
    </alternativeName>
</protein>
<evidence type="ECO:0000256" key="5">
    <source>
        <dbReference type="ARBA" id="ARBA00048791"/>
    </source>
</evidence>
<keyword evidence="2 7" id="KW-0963">Cytoplasm</keyword>
<comment type="subcellular location">
    <subcellularLocation>
        <location evidence="7">Cytoplasm</location>
    </subcellularLocation>
</comment>
<dbReference type="GO" id="GO:0006018">
    <property type="term" value="P:2-deoxyribose 1-phosphate catabolic process"/>
    <property type="evidence" value="ECO:0007669"/>
    <property type="project" value="UniProtKB-UniRule"/>
</dbReference>